<name>A0A820GRJ7_9BILA</name>
<dbReference type="AlphaFoldDB" id="A0A820GRJ7"/>
<sequence length="143" mass="16221">MRISKGDLTSPVETEDAASAAEDVLASPKSWICDTTQLFKSDLAGIETVGKRGRNQVRLTSFIFNIMCKTATTKEAIIDHIRLEFNDKIESMEIFIIVISFEFPVHRNLPSHDKIQHICMELDLQSTSVKRQLYIQITCIFEG</sequence>
<accession>A0A820GRJ7</accession>
<proteinExistence type="predicted"/>
<protein>
    <submittedName>
        <fullName evidence="1">Uncharacterized protein</fullName>
    </submittedName>
</protein>
<reference evidence="1" key="1">
    <citation type="submission" date="2021-02" db="EMBL/GenBank/DDBJ databases">
        <authorList>
            <person name="Nowell W R."/>
        </authorList>
    </citation>
    <scope>NUCLEOTIDE SEQUENCE</scope>
</reference>
<organism evidence="1 2">
    <name type="scientific">Rotaria magnacalcarata</name>
    <dbReference type="NCBI Taxonomy" id="392030"/>
    <lineage>
        <taxon>Eukaryota</taxon>
        <taxon>Metazoa</taxon>
        <taxon>Spiralia</taxon>
        <taxon>Gnathifera</taxon>
        <taxon>Rotifera</taxon>
        <taxon>Eurotatoria</taxon>
        <taxon>Bdelloidea</taxon>
        <taxon>Philodinida</taxon>
        <taxon>Philodinidae</taxon>
        <taxon>Rotaria</taxon>
    </lineage>
</organism>
<gene>
    <name evidence="1" type="ORF">UXM345_LOCUS32369</name>
</gene>
<dbReference type="EMBL" id="CAJOBF010009804">
    <property type="protein sequence ID" value="CAF4281472.1"/>
    <property type="molecule type" value="Genomic_DNA"/>
</dbReference>
<feature type="non-terminal residue" evidence="1">
    <location>
        <position position="1"/>
    </location>
</feature>
<comment type="caution">
    <text evidence="1">The sequence shown here is derived from an EMBL/GenBank/DDBJ whole genome shotgun (WGS) entry which is preliminary data.</text>
</comment>
<evidence type="ECO:0000313" key="2">
    <source>
        <dbReference type="Proteomes" id="UP000663842"/>
    </source>
</evidence>
<evidence type="ECO:0000313" key="1">
    <source>
        <dbReference type="EMBL" id="CAF4281472.1"/>
    </source>
</evidence>
<dbReference type="Proteomes" id="UP000663842">
    <property type="component" value="Unassembled WGS sequence"/>
</dbReference>